<keyword evidence="2" id="KW-0813">Transport</keyword>
<evidence type="ECO:0000256" key="4">
    <source>
        <dbReference type="ARBA" id="ARBA00022737"/>
    </source>
</evidence>
<feature type="domain" description="Ion transport" evidence="13">
    <location>
        <begin position="112"/>
        <end position="322"/>
    </location>
</feature>
<sequence>ASNENLCEWRKGQENQKNRLLFRPLMTLNTMVKYGRVELLSHPVCLQYLRMKWTSYGFMFYAVNLTAYSLFIGALTAVTAGLAPSVNGSGNHQNGDENKSGDDDDTEKIVLYLEPYKTRSAITTIIMVYIAIFIVINMFKEILQIYEQRLAYIFNSVNYTEWTLYLTSAAFVFPLFFGDLSSVHWQCATVAVFLAWFNLLLYFQQLSAIGIYVVMFLRILSTVIRVIAVFSVLVIAFGLTFHILLYYDESAGFYNPFISTVHTVLAMLTGWEFSEIYVIPFHKGVLPYTFLNFFFLILFVILMPILFVNLLIGLAVGDIEMILKDAKLRRLAMQVEYHTDLEERLPSWLLSRVDKLSVTIYPNRPYAPGFIGKMLGALKLMRTMLNSSAHMSDASDTIESRQAAANDALFEEIGKTKKRLRDVQTQLDKQYDLLRLMVQKMEIVSEADQFDEGEEREPLMTLMGSPTNGFFESPKSLWHQDSMPSRRRHSHPHTLLFTR</sequence>
<dbReference type="InterPro" id="IPR005821">
    <property type="entry name" value="Ion_trans_dom"/>
</dbReference>
<comment type="subcellular location">
    <subcellularLocation>
        <location evidence="1">Membrane</location>
        <topology evidence="1">Multi-pass membrane protein</topology>
    </subcellularLocation>
</comment>
<keyword evidence="14" id="KW-1185">Reference proteome</keyword>
<dbReference type="Pfam" id="PF00520">
    <property type="entry name" value="Ion_trans"/>
    <property type="match status" value="1"/>
</dbReference>
<feature type="transmembrane region" description="Helical" evidence="12">
    <location>
        <begin position="285"/>
        <end position="312"/>
    </location>
</feature>
<name>A0A914URE1_9BILA</name>
<evidence type="ECO:0000256" key="3">
    <source>
        <dbReference type="ARBA" id="ARBA00022692"/>
    </source>
</evidence>
<keyword evidence="4" id="KW-0677">Repeat</keyword>
<feature type="transmembrane region" description="Helical" evidence="12">
    <location>
        <begin position="223"/>
        <end position="247"/>
    </location>
</feature>
<evidence type="ECO:0000256" key="2">
    <source>
        <dbReference type="ARBA" id="ARBA00022448"/>
    </source>
</evidence>
<dbReference type="PANTHER" id="PTHR47143:SF1">
    <property type="entry name" value="ION_TRANS DOMAIN-CONTAINING PROTEIN"/>
    <property type="match status" value="1"/>
</dbReference>
<keyword evidence="9" id="KW-0325">Glycoprotein</keyword>
<evidence type="ECO:0000256" key="8">
    <source>
        <dbReference type="ARBA" id="ARBA00023136"/>
    </source>
</evidence>
<evidence type="ECO:0000256" key="6">
    <source>
        <dbReference type="ARBA" id="ARBA00023043"/>
    </source>
</evidence>
<evidence type="ECO:0000256" key="1">
    <source>
        <dbReference type="ARBA" id="ARBA00004141"/>
    </source>
</evidence>
<keyword evidence="6" id="KW-0040">ANK repeat</keyword>
<evidence type="ECO:0000256" key="5">
    <source>
        <dbReference type="ARBA" id="ARBA00022989"/>
    </source>
</evidence>
<evidence type="ECO:0000313" key="15">
    <source>
        <dbReference type="WBParaSite" id="PSAMB.scaffold11601size3243.g34271.t1"/>
    </source>
</evidence>
<evidence type="ECO:0000256" key="10">
    <source>
        <dbReference type="ARBA" id="ARBA00023303"/>
    </source>
</evidence>
<dbReference type="AlphaFoldDB" id="A0A914URE1"/>
<feature type="region of interest" description="Disordered" evidence="11">
    <location>
        <begin position="478"/>
        <end position="499"/>
    </location>
</feature>
<organism evidence="14 15">
    <name type="scientific">Plectus sambesii</name>
    <dbReference type="NCBI Taxonomy" id="2011161"/>
    <lineage>
        <taxon>Eukaryota</taxon>
        <taxon>Metazoa</taxon>
        <taxon>Ecdysozoa</taxon>
        <taxon>Nematoda</taxon>
        <taxon>Chromadorea</taxon>
        <taxon>Plectida</taxon>
        <taxon>Plectina</taxon>
        <taxon>Plectoidea</taxon>
        <taxon>Plectidae</taxon>
        <taxon>Plectus</taxon>
    </lineage>
</organism>
<proteinExistence type="predicted"/>
<evidence type="ECO:0000256" key="11">
    <source>
        <dbReference type="SAM" id="MobiDB-lite"/>
    </source>
</evidence>
<keyword evidence="8 12" id="KW-0472">Membrane</keyword>
<feature type="transmembrane region" description="Helical" evidence="12">
    <location>
        <begin position="58"/>
        <end position="83"/>
    </location>
</feature>
<dbReference type="Proteomes" id="UP000887566">
    <property type="component" value="Unplaced"/>
</dbReference>
<dbReference type="InterPro" id="IPR052076">
    <property type="entry name" value="TRP_cation_channel"/>
</dbReference>
<feature type="transmembrane region" description="Helical" evidence="12">
    <location>
        <begin position="121"/>
        <end position="139"/>
    </location>
</feature>
<evidence type="ECO:0000313" key="14">
    <source>
        <dbReference type="Proteomes" id="UP000887566"/>
    </source>
</evidence>
<protein>
    <submittedName>
        <fullName evidence="15">Ion transport domain-containing protein</fullName>
    </submittedName>
</protein>
<reference evidence="15" key="1">
    <citation type="submission" date="2022-11" db="UniProtKB">
        <authorList>
            <consortium name="WormBaseParasite"/>
        </authorList>
    </citation>
    <scope>IDENTIFICATION</scope>
</reference>
<keyword evidence="5 12" id="KW-1133">Transmembrane helix</keyword>
<dbReference type="GO" id="GO:1902495">
    <property type="term" value="C:transmembrane transporter complex"/>
    <property type="evidence" value="ECO:0007669"/>
    <property type="project" value="TreeGrafter"/>
</dbReference>
<dbReference type="WBParaSite" id="PSAMB.scaffold11601size3243.g34271.t1">
    <property type="protein sequence ID" value="PSAMB.scaffold11601size3243.g34271.t1"/>
    <property type="gene ID" value="PSAMB.scaffold11601size3243.g34271"/>
</dbReference>
<dbReference type="PANTHER" id="PTHR47143">
    <property type="entry name" value="TRANSIENT RECEPTOR POTENTIAL CATION CHANNEL PROTEIN PAINLESS"/>
    <property type="match status" value="1"/>
</dbReference>
<keyword evidence="10" id="KW-0407">Ion channel</keyword>
<feature type="transmembrane region" description="Helical" evidence="12">
    <location>
        <begin position="253"/>
        <end position="273"/>
    </location>
</feature>
<evidence type="ECO:0000259" key="13">
    <source>
        <dbReference type="Pfam" id="PF00520"/>
    </source>
</evidence>
<evidence type="ECO:0000256" key="12">
    <source>
        <dbReference type="SAM" id="Phobius"/>
    </source>
</evidence>
<feature type="transmembrane region" description="Helical" evidence="12">
    <location>
        <begin position="159"/>
        <end position="177"/>
    </location>
</feature>
<evidence type="ECO:0000256" key="9">
    <source>
        <dbReference type="ARBA" id="ARBA00023180"/>
    </source>
</evidence>
<evidence type="ECO:0000256" key="7">
    <source>
        <dbReference type="ARBA" id="ARBA00023065"/>
    </source>
</evidence>
<accession>A0A914URE1</accession>
<dbReference type="GO" id="GO:0005216">
    <property type="term" value="F:monoatomic ion channel activity"/>
    <property type="evidence" value="ECO:0007669"/>
    <property type="project" value="InterPro"/>
</dbReference>
<keyword evidence="3 12" id="KW-0812">Transmembrane</keyword>
<keyword evidence="7" id="KW-0406">Ion transport</keyword>